<reference evidence="12 13" key="1">
    <citation type="submission" date="2019-08" db="EMBL/GenBank/DDBJ databases">
        <title>A chromosome-level genome assembly, high-density linkage maps, and genome scans reveal the genomic architecture of hybrid incompatibilities underlying speciation via character displacement in darters (Percidae: Etheostominae).</title>
        <authorList>
            <person name="Moran R.L."/>
            <person name="Catchen J.M."/>
            <person name="Fuller R.C."/>
        </authorList>
    </citation>
    <scope>NUCLEOTIDE SEQUENCE [LARGE SCALE GENOMIC DNA]</scope>
    <source>
        <strain evidence="12">EspeVRDwgs_2016</strain>
        <tissue evidence="12">Muscle</tissue>
    </source>
</reference>
<keyword evidence="2" id="KW-0678">Repressor</keyword>
<feature type="compositionally biased region" description="Basic residues" evidence="10">
    <location>
        <begin position="46"/>
        <end position="61"/>
    </location>
</feature>
<evidence type="ECO:0000256" key="9">
    <source>
        <dbReference type="ARBA" id="ARBA00023242"/>
    </source>
</evidence>
<dbReference type="PANTHER" id="PTHR46541:SF1">
    <property type="entry name" value="ZINC FINGER PROTEIN AEBP2"/>
    <property type="match status" value="1"/>
</dbReference>
<evidence type="ECO:0000256" key="8">
    <source>
        <dbReference type="ARBA" id="ARBA00023163"/>
    </source>
</evidence>
<name>A0A5J5CIK7_9PERO</name>
<evidence type="ECO:0000256" key="7">
    <source>
        <dbReference type="ARBA" id="ARBA00023015"/>
    </source>
</evidence>
<dbReference type="InterPro" id="IPR052130">
    <property type="entry name" value="AEBP2/jing_C2H2-ZnF"/>
</dbReference>
<evidence type="ECO:0000256" key="2">
    <source>
        <dbReference type="ARBA" id="ARBA00022491"/>
    </source>
</evidence>
<feature type="region of interest" description="Disordered" evidence="10">
    <location>
        <begin position="1"/>
        <end position="65"/>
    </location>
</feature>
<evidence type="ECO:0000256" key="6">
    <source>
        <dbReference type="ARBA" id="ARBA00022833"/>
    </source>
</evidence>
<evidence type="ECO:0000313" key="12">
    <source>
        <dbReference type="EMBL" id="KAA8580429.1"/>
    </source>
</evidence>
<feature type="compositionally biased region" description="Low complexity" evidence="10">
    <location>
        <begin position="23"/>
        <end position="33"/>
    </location>
</feature>
<dbReference type="GO" id="GO:0008270">
    <property type="term" value="F:zinc ion binding"/>
    <property type="evidence" value="ECO:0007669"/>
    <property type="project" value="UniProtKB-KW"/>
</dbReference>
<comment type="caution">
    <text evidence="12">The sequence shown here is derived from an EMBL/GenBank/DDBJ whole genome shotgun (WGS) entry which is preliminary data.</text>
</comment>
<dbReference type="AlphaFoldDB" id="A0A5J5CIK7"/>
<feature type="compositionally biased region" description="Basic and acidic residues" evidence="10">
    <location>
        <begin position="1"/>
        <end position="10"/>
    </location>
</feature>
<comment type="subcellular location">
    <subcellularLocation>
        <location evidence="1">Nucleus</location>
    </subcellularLocation>
</comment>
<evidence type="ECO:0000313" key="13">
    <source>
        <dbReference type="Proteomes" id="UP000327493"/>
    </source>
</evidence>
<gene>
    <name evidence="12" type="ORF">FQN60_005964</name>
</gene>
<proteinExistence type="predicted"/>
<evidence type="ECO:0000256" key="10">
    <source>
        <dbReference type="SAM" id="MobiDB-lite"/>
    </source>
</evidence>
<evidence type="ECO:0000256" key="4">
    <source>
        <dbReference type="ARBA" id="ARBA00022737"/>
    </source>
</evidence>
<keyword evidence="4" id="KW-0677">Repeat</keyword>
<dbReference type="GO" id="GO:0006357">
    <property type="term" value="P:regulation of transcription by RNA polymerase II"/>
    <property type="evidence" value="ECO:0007669"/>
    <property type="project" value="TreeGrafter"/>
</dbReference>
<keyword evidence="8" id="KW-0804">Transcription</keyword>
<dbReference type="Proteomes" id="UP000327493">
    <property type="component" value="Chromosome 23"/>
</dbReference>
<keyword evidence="7" id="KW-0805">Transcription regulation</keyword>
<feature type="domain" description="AEBP2-like C-terminal SH3" evidence="11">
    <location>
        <begin position="43"/>
        <end position="163"/>
    </location>
</feature>
<keyword evidence="6" id="KW-0862">Zinc</keyword>
<sequence>MLTHSGDKPFKGGLARHVPTHFSSQSSSKLSSQGKVKEESPSKAGLNKRRKLKNKHRRSLPRPHDFFDAQTMDAIRHRAICLNLATHIESLGNGHSVVFHSTVIARRKEDSGKVKVLLHWTPEDILPDVWVNESDRLQQKTKVVHLSKLPTDTAVHLDPNIYSDVLLTTSRGGQHCHFLHILPRGGDCLLFSLSPSLYSSSPLHPLPDDAGSLVTYFLMTV</sequence>
<organism evidence="12 13">
    <name type="scientific">Etheostoma spectabile</name>
    <name type="common">orangethroat darter</name>
    <dbReference type="NCBI Taxonomy" id="54343"/>
    <lineage>
        <taxon>Eukaryota</taxon>
        <taxon>Metazoa</taxon>
        <taxon>Chordata</taxon>
        <taxon>Craniata</taxon>
        <taxon>Vertebrata</taxon>
        <taxon>Euteleostomi</taxon>
        <taxon>Actinopterygii</taxon>
        <taxon>Neopterygii</taxon>
        <taxon>Teleostei</taxon>
        <taxon>Neoteleostei</taxon>
        <taxon>Acanthomorphata</taxon>
        <taxon>Eupercaria</taxon>
        <taxon>Perciformes</taxon>
        <taxon>Percoidei</taxon>
        <taxon>Percidae</taxon>
        <taxon>Etheostomatinae</taxon>
        <taxon>Etheostoma</taxon>
    </lineage>
</organism>
<protein>
    <recommendedName>
        <fullName evidence="11">AEBP2-like C-terminal SH3 domain-containing protein</fullName>
    </recommendedName>
</protein>
<evidence type="ECO:0000259" key="11">
    <source>
        <dbReference type="Pfam" id="PF26014"/>
    </source>
</evidence>
<keyword evidence="13" id="KW-1185">Reference proteome</keyword>
<keyword evidence="3" id="KW-0479">Metal-binding</keyword>
<keyword evidence="9" id="KW-0539">Nucleus</keyword>
<dbReference type="PANTHER" id="PTHR46541">
    <property type="entry name" value="ZINC FINGER PROTEIN AEBP2"/>
    <property type="match status" value="1"/>
</dbReference>
<evidence type="ECO:0000256" key="1">
    <source>
        <dbReference type="ARBA" id="ARBA00004123"/>
    </source>
</evidence>
<dbReference type="InterPro" id="IPR059034">
    <property type="entry name" value="SH3_AEBP2_C"/>
</dbReference>
<evidence type="ECO:0000256" key="3">
    <source>
        <dbReference type="ARBA" id="ARBA00022723"/>
    </source>
</evidence>
<dbReference type="GO" id="GO:0035098">
    <property type="term" value="C:ESC/E(Z) complex"/>
    <property type="evidence" value="ECO:0007669"/>
    <property type="project" value="TreeGrafter"/>
</dbReference>
<accession>A0A5J5CIK7</accession>
<keyword evidence="5" id="KW-0863">Zinc-finger</keyword>
<evidence type="ECO:0000256" key="5">
    <source>
        <dbReference type="ARBA" id="ARBA00022771"/>
    </source>
</evidence>
<dbReference type="EMBL" id="VOFY01000023">
    <property type="protein sequence ID" value="KAA8580429.1"/>
    <property type="molecule type" value="Genomic_DNA"/>
</dbReference>
<dbReference type="Pfam" id="PF26014">
    <property type="entry name" value="SH3_AEBP2_C"/>
    <property type="match status" value="1"/>
</dbReference>